<dbReference type="AlphaFoldDB" id="A0A2S6ATP8"/>
<comment type="caution">
    <text evidence="1">The sequence shown here is derived from an EMBL/GenBank/DDBJ whole genome shotgun (WGS) entry which is preliminary data.</text>
</comment>
<organism evidence="1 2">
    <name type="scientific">Nocardia nova</name>
    <dbReference type="NCBI Taxonomy" id="37330"/>
    <lineage>
        <taxon>Bacteria</taxon>
        <taxon>Bacillati</taxon>
        <taxon>Actinomycetota</taxon>
        <taxon>Actinomycetes</taxon>
        <taxon>Mycobacteriales</taxon>
        <taxon>Nocardiaceae</taxon>
        <taxon>Nocardia</taxon>
    </lineage>
</organism>
<name>A0A2S6ATP8_9NOCA</name>
<proteinExistence type="predicted"/>
<evidence type="ECO:0000313" key="2">
    <source>
        <dbReference type="Proteomes" id="UP000239874"/>
    </source>
</evidence>
<accession>A0A2S6ATP8</accession>
<dbReference type="EMBL" id="PSZC01000005">
    <property type="protein sequence ID" value="PPJ38558.1"/>
    <property type="molecule type" value="Genomic_DNA"/>
</dbReference>
<evidence type="ECO:0000313" key="1">
    <source>
        <dbReference type="EMBL" id="PPJ38558.1"/>
    </source>
</evidence>
<dbReference type="Gene3D" id="1.10.357.10">
    <property type="entry name" value="Tetracycline Repressor, domain 2"/>
    <property type="match status" value="1"/>
</dbReference>
<protein>
    <submittedName>
        <fullName evidence="1">TetR family transcriptional regulator</fullName>
    </submittedName>
</protein>
<reference evidence="1 2" key="1">
    <citation type="submission" date="2018-02" db="EMBL/GenBank/DDBJ databases">
        <title>8 Nocardia nova and 1 Nocardia cyriacigeorgica strain used for evolution to TMP-SMX.</title>
        <authorList>
            <person name="Mehta H."/>
            <person name="Weng J."/>
            <person name="Shamoo Y."/>
        </authorList>
    </citation>
    <scope>NUCLEOTIDE SEQUENCE [LARGE SCALE GENOMIC DNA]</scope>
    <source>
        <strain evidence="1 2">MDA3139</strain>
    </source>
</reference>
<gene>
    <name evidence="1" type="ORF">C5E45_10020</name>
</gene>
<dbReference type="Proteomes" id="UP000239874">
    <property type="component" value="Unassembled WGS sequence"/>
</dbReference>
<sequence>MVVQVGLLRAQRHVERAQARMAEQDDVFSKIEDVLVYAARELPRDPVIAALIAQHSASARHPDTQRVTATVSGPVLLAGQRAGVIRSDVPVADLIEFLTEQTYLAAEDPKRSEEAARLRFRRFVMPALQPQWPVVGTEELGTALEAASDAIAAAGRAVARIRGSVSAGVSADTDSAVPLLGGNGVGDHGHGAK</sequence>